<gene>
    <name evidence="2" type="ORF">EV201_2406</name>
</gene>
<proteinExistence type="predicted"/>
<comment type="caution">
    <text evidence="2">The sequence shown here is derived from an EMBL/GenBank/DDBJ whole genome shotgun (WGS) entry which is preliminary data.</text>
</comment>
<dbReference type="AlphaFoldDB" id="A0A4Q7VBL3"/>
<dbReference type="Proteomes" id="UP000293562">
    <property type="component" value="Unassembled WGS sequence"/>
</dbReference>
<sequence length="455" mass="52299">MRRLLSSLIFFSFIFLFATCDNQEEFNHDPNFLLNFSNDSITFDTIFSGLPSTTKQLKIYNPSSKAIYLDKIALENNTEGYTLNINGAEGNTARQVYIPAKDSLYIFIELNVQDDNQDAPRLIEDYILLTYNSKVQKFLLKSWVQDVIRFKNNELQTQEWTQKRPYFIDNDLYLKQDQTLTIQAGTKVYFQKGAGIHIHGTLNIDGSFETPVFFGSHRREELYKNVPGQWKGLFFYTESKNNVISHLQLENAINGISAQSETNNNNLEIEYSQFLNFSTTGIETNNFNLKMHDVIVSNCGEQAVLLEGDGNFEFIHCNLINNWFISQRTTPCLSFLANEESNNALKIYNSIIWGSKTNEFEIGQTNTFQIENSLVKLSSEMQNTFSNQFENCIFNTDPQFVDKNNHNYNLNAESVLIDKAKLDIANIYPLDFNGNSRTSDTDPDIGTFEYIETTD</sequence>
<keyword evidence="1" id="KW-0732">Signal</keyword>
<keyword evidence="3" id="KW-1185">Reference proteome</keyword>
<evidence type="ECO:0000313" key="2">
    <source>
        <dbReference type="EMBL" id="RZT93254.1"/>
    </source>
</evidence>
<dbReference type="RefSeq" id="WP_130307823.1">
    <property type="nucleotide sequence ID" value="NZ_SHKN01000002.1"/>
</dbReference>
<name>A0A4Q7VBL3_9BACT</name>
<evidence type="ECO:0000313" key="3">
    <source>
        <dbReference type="Proteomes" id="UP000293562"/>
    </source>
</evidence>
<evidence type="ECO:0000256" key="1">
    <source>
        <dbReference type="SAM" id="SignalP"/>
    </source>
</evidence>
<dbReference type="OrthoDB" id="1111178at2"/>
<accession>A0A4Q7VBL3</accession>
<feature type="chain" id="PRO_5020386222" description="Parallel beta helix pectate lyase-like protein" evidence="1">
    <location>
        <begin position="19"/>
        <end position="455"/>
    </location>
</feature>
<protein>
    <recommendedName>
        <fullName evidence="4">Parallel beta helix pectate lyase-like protein</fullName>
    </recommendedName>
</protein>
<organism evidence="2 3">
    <name type="scientific">Ancylomarina subtilis</name>
    <dbReference type="NCBI Taxonomy" id="1639035"/>
    <lineage>
        <taxon>Bacteria</taxon>
        <taxon>Pseudomonadati</taxon>
        <taxon>Bacteroidota</taxon>
        <taxon>Bacteroidia</taxon>
        <taxon>Marinilabiliales</taxon>
        <taxon>Marinifilaceae</taxon>
        <taxon>Ancylomarina</taxon>
    </lineage>
</organism>
<feature type="signal peptide" evidence="1">
    <location>
        <begin position="1"/>
        <end position="18"/>
    </location>
</feature>
<dbReference type="SUPFAM" id="SSF51126">
    <property type="entry name" value="Pectin lyase-like"/>
    <property type="match status" value="1"/>
</dbReference>
<evidence type="ECO:0008006" key="4">
    <source>
        <dbReference type="Google" id="ProtNLM"/>
    </source>
</evidence>
<dbReference type="EMBL" id="SHKN01000002">
    <property type="protein sequence ID" value="RZT93254.1"/>
    <property type="molecule type" value="Genomic_DNA"/>
</dbReference>
<reference evidence="2 3" key="1">
    <citation type="submission" date="2019-02" db="EMBL/GenBank/DDBJ databases">
        <title>Genomic Encyclopedia of Type Strains, Phase IV (KMG-IV): sequencing the most valuable type-strain genomes for metagenomic binning, comparative biology and taxonomic classification.</title>
        <authorList>
            <person name="Goeker M."/>
        </authorList>
    </citation>
    <scope>NUCLEOTIDE SEQUENCE [LARGE SCALE GENOMIC DNA]</scope>
    <source>
        <strain evidence="2 3">DSM 28825</strain>
    </source>
</reference>
<dbReference type="InterPro" id="IPR011050">
    <property type="entry name" value="Pectin_lyase_fold/virulence"/>
</dbReference>